<evidence type="ECO:0000256" key="1">
    <source>
        <dbReference type="SAM" id="MobiDB-lite"/>
    </source>
</evidence>
<name>A0A4Y3KDU0_CELUD</name>
<gene>
    <name evidence="2" type="ORF">CUD01_16290</name>
</gene>
<protein>
    <submittedName>
        <fullName evidence="2">Uncharacterized protein</fullName>
    </submittedName>
</protein>
<sequence>MRRARCDRRGASRTRTADPHRRGASRTRTADPHRRGASRTRIADPIAAADPPAPQHRLRHPVRSIGSAPSAPRYLTRRHPPREGLAAPGGDVTARTPLPCVPCRGCGGGVERDAMSGSRRGGAFVQVAALRDRVKVPL</sequence>
<proteinExistence type="predicted"/>
<feature type="region of interest" description="Disordered" evidence="1">
    <location>
        <begin position="1"/>
        <end position="98"/>
    </location>
</feature>
<reference evidence="2 3" key="1">
    <citation type="submission" date="2019-06" db="EMBL/GenBank/DDBJ databases">
        <title>Whole genome shotgun sequence of Cellulomonas uda NBRC 3747.</title>
        <authorList>
            <person name="Hosoyama A."/>
            <person name="Uohara A."/>
            <person name="Ohji S."/>
            <person name="Ichikawa N."/>
        </authorList>
    </citation>
    <scope>NUCLEOTIDE SEQUENCE [LARGE SCALE GENOMIC DNA]</scope>
    <source>
        <strain evidence="2 3">NBRC 3747</strain>
    </source>
</reference>
<keyword evidence="3" id="KW-1185">Reference proteome</keyword>
<comment type="caution">
    <text evidence="2">The sequence shown here is derived from an EMBL/GenBank/DDBJ whole genome shotgun (WGS) entry which is preliminary data.</text>
</comment>
<dbReference type="EMBL" id="BJLP01000024">
    <property type="protein sequence ID" value="GEA81185.1"/>
    <property type="molecule type" value="Genomic_DNA"/>
</dbReference>
<accession>A0A4Y3KDU0</accession>
<dbReference type="Proteomes" id="UP000315842">
    <property type="component" value="Unassembled WGS sequence"/>
</dbReference>
<organism evidence="2 3">
    <name type="scientific">Cellulomonas uda</name>
    <dbReference type="NCBI Taxonomy" id="1714"/>
    <lineage>
        <taxon>Bacteria</taxon>
        <taxon>Bacillati</taxon>
        <taxon>Actinomycetota</taxon>
        <taxon>Actinomycetes</taxon>
        <taxon>Micrococcales</taxon>
        <taxon>Cellulomonadaceae</taxon>
        <taxon>Cellulomonas</taxon>
    </lineage>
</organism>
<evidence type="ECO:0000313" key="3">
    <source>
        <dbReference type="Proteomes" id="UP000315842"/>
    </source>
</evidence>
<evidence type="ECO:0000313" key="2">
    <source>
        <dbReference type="EMBL" id="GEA81185.1"/>
    </source>
</evidence>
<feature type="compositionally biased region" description="Basic and acidic residues" evidence="1">
    <location>
        <begin position="7"/>
        <end position="21"/>
    </location>
</feature>
<dbReference type="AlphaFoldDB" id="A0A4Y3KDU0"/>